<dbReference type="Proteomes" id="UP000322234">
    <property type="component" value="Unassembled WGS sequence"/>
</dbReference>
<protein>
    <submittedName>
        <fullName evidence="1">Uncharacterized protein</fullName>
    </submittedName>
</protein>
<reference evidence="1" key="1">
    <citation type="submission" date="2019-10" db="EMBL/GenBank/DDBJ databases">
        <title>The sequence and de novo assembly of the wild yak genome.</title>
        <authorList>
            <person name="Liu Y."/>
        </authorList>
    </citation>
    <scope>NUCLEOTIDE SEQUENCE [LARGE SCALE GENOMIC DNA]</scope>
    <source>
        <strain evidence="1">WY2019</strain>
    </source>
</reference>
<gene>
    <name evidence="1" type="ORF">E5288_WYG004099</name>
</gene>
<name>A0A6B0R4H0_9CETA</name>
<dbReference type="EMBL" id="VBQZ03000024">
    <property type="protein sequence ID" value="MXQ85088.1"/>
    <property type="molecule type" value="Genomic_DNA"/>
</dbReference>
<sequence length="135" mass="15487">MFGTAEPRNKMLLFRELWMGKYTETRRILLEEERESVQKTTESSLNPQPYFQTEQILLLELKVSGTRFQIFKCGTNCDPTVARGRGQKGIQVLCWSGPQRTGAVTVLTVRTNLSHGVRKTKMVAKPHPEFFSETH</sequence>
<dbReference type="AlphaFoldDB" id="A0A6B0R4H0"/>
<keyword evidence="2" id="KW-1185">Reference proteome</keyword>
<accession>A0A6B0R4H0</accession>
<evidence type="ECO:0000313" key="1">
    <source>
        <dbReference type="EMBL" id="MXQ85088.1"/>
    </source>
</evidence>
<organism evidence="1 2">
    <name type="scientific">Bos mutus</name>
    <name type="common">wild yak</name>
    <dbReference type="NCBI Taxonomy" id="72004"/>
    <lineage>
        <taxon>Eukaryota</taxon>
        <taxon>Metazoa</taxon>
        <taxon>Chordata</taxon>
        <taxon>Craniata</taxon>
        <taxon>Vertebrata</taxon>
        <taxon>Euteleostomi</taxon>
        <taxon>Mammalia</taxon>
        <taxon>Eutheria</taxon>
        <taxon>Laurasiatheria</taxon>
        <taxon>Artiodactyla</taxon>
        <taxon>Ruminantia</taxon>
        <taxon>Pecora</taxon>
        <taxon>Bovidae</taxon>
        <taxon>Bovinae</taxon>
        <taxon>Bos</taxon>
    </lineage>
</organism>
<comment type="caution">
    <text evidence="1">The sequence shown here is derived from an EMBL/GenBank/DDBJ whole genome shotgun (WGS) entry which is preliminary data.</text>
</comment>
<proteinExistence type="predicted"/>
<evidence type="ECO:0000313" key="2">
    <source>
        <dbReference type="Proteomes" id="UP000322234"/>
    </source>
</evidence>